<dbReference type="InterPro" id="IPR052058">
    <property type="entry name" value="Alcohol_O-acetyltransferase"/>
</dbReference>
<dbReference type="Gene3D" id="3.30.559.10">
    <property type="entry name" value="Chloramphenicol acetyltransferase-like domain"/>
    <property type="match status" value="1"/>
</dbReference>
<protein>
    <recommendedName>
        <fullName evidence="3">Condensation domain-containing protein</fullName>
    </recommendedName>
</protein>
<dbReference type="OrthoDB" id="2150604at2759"/>
<dbReference type="InterPro" id="IPR023213">
    <property type="entry name" value="CAT-like_dom_sf"/>
</dbReference>
<dbReference type="GO" id="GO:0008080">
    <property type="term" value="F:N-acetyltransferase activity"/>
    <property type="evidence" value="ECO:0007669"/>
    <property type="project" value="TreeGrafter"/>
</dbReference>
<comment type="caution">
    <text evidence="1">The sequence shown here is derived from an EMBL/GenBank/DDBJ whole genome shotgun (WGS) entry which is preliminary data.</text>
</comment>
<evidence type="ECO:0008006" key="3">
    <source>
        <dbReference type="Google" id="ProtNLM"/>
    </source>
</evidence>
<dbReference type="AlphaFoldDB" id="A0A3R7IKB0"/>
<dbReference type="PANTHER" id="PTHR28037:SF1">
    <property type="entry name" value="ALCOHOL O-ACETYLTRANSFERASE 1-RELATED"/>
    <property type="match status" value="1"/>
</dbReference>
<proteinExistence type="predicted"/>
<dbReference type="EMBL" id="NIDN02000064">
    <property type="protein sequence ID" value="RLL97943.1"/>
    <property type="molecule type" value="Genomic_DNA"/>
</dbReference>
<accession>A0A3R7IKB0</accession>
<gene>
    <name evidence="1" type="ORF">CFD26_105021</name>
</gene>
<dbReference type="InterPro" id="IPR010828">
    <property type="entry name" value="Atf2/Sli1-like"/>
</dbReference>
<sequence>MADVHQLEKLRSLGKLEQVSASCHHLGFFNNVGVSVQYKRSESSSPAVTDLRGLIQAAAGYVVRKRRILFAIPVNEGAPDLYFASLPSIDLNRTITFLDRSQPVACDAEGQDKELDAILEDQHNTDFKAEYGTLPFWRLIILQSPGGTEFTASFIYHHAIGDGLSGLALHHAFRNALEAAPASSLPGYKVENIIVPDENTSVLPPLEGLHPLPINPTPSHPPTSIIATLPREVVDNAIGTYFDATRVQFTRTDQTPPDSNVVDVLSGAQHISNSINDYLGNVSPSGEPYTSVAVFKTIPDVSVVFNSMLGKPRDAAFEVTNVGLFSPATTPQTAEDARWQVGDVLLSRSSAVPGAAVTGGNGNMALGFSWQEGVVEDGFMDNVRQGLATTAICLMARDRESPSIPVKAQMLLSPMLDDRCESVSDSQFEYGSPRCGVSNRTAWEHVLGEERGVIGLRATRRRGEQRIWVICHRRILMWGSVSIPGSGGVVRYEVVVGGSTCEMHVGLGRCIGLMGG</sequence>
<evidence type="ECO:0000313" key="1">
    <source>
        <dbReference type="EMBL" id="RLL97943.1"/>
    </source>
</evidence>
<evidence type="ECO:0000313" key="2">
    <source>
        <dbReference type="Proteomes" id="UP000215289"/>
    </source>
</evidence>
<organism evidence="1 2">
    <name type="scientific">Aspergillus turcosus</name>
    <dbReference type="NCBI Taxonomy" id="1245748"/>
    <lineage>
        <taxon>Eukaryota</taxon>
        <taxon>Fungi</taxon>
        <taxon>Dikarya</taxon>
        <taxon>Ascomycota</taxon>
        <taxon>Pezizomycotina</taxon>
        <taxon>Eurotiomycetes</taxon>
        <taxon>Eurotiomycetidae</taxon>
        <taxon>Eurotiales</taxon>
        <taxon>Aspergillaceae</taxon>
        <taxon>Aspergillus</taxon>
        <taxon>Aspergillus subgen. Fumigati</taxon>
    </lineage>
</organism>
<dbReference type="Pfam" id="PF07247">
    <property type="entry name" value="AATase"/>
    <property type="match status" value="1"/>
</dbReference>
<reference evidence="1 2" key="1">
    <citation type="submission" date="2018-08" db="EMBL/GenBank/DDBJ databases">
        <title>Draft genome sequences of two Aspergillus turcosus clinical strains isolated from bronchoalveolar lavage fluid: one azole-susceptible and the other azole-resistant.</title>
        <authorList>
            <person name="Parent-Michaud M."/>
            <person name="Dufresne P.J."/>
            <person name="Fournier E."/>
            <person name="Martineau C."/>
            <person name="Moreira S."/>
            <person name="Perkins V."/>
            <person name="De Repentigny L."/>
            <person name="Dufresne S.F."/>
        </authorList>
    </citation>
    <scope>NUCLEOTIDE SEQUENCE [LARGE SCALE GENOMIC DNA]</scope>
    <source>
        <strain evidence="1">HMR AF 1038</strain>
    </source>
</reference>
<keyword evidence="2" id="KW-1185">Reference proteome</keyword>
<dbReference type="PANTHER" id="PTHR28037">
    <property type="entry name" value="ALCOHOL O-ACETYLTRANSFERASE 1-RELATED"/>
    <property type="match status" value="1"/>
</dbReference>
<name>A0A3R7IKB0_9EURO</name>
<dbReference type="Proteomes" id="UP000215289">
    <property type="component" value="Unassembled WGS sequence"/>
</dbReference>
<dbReference type="STRING" id="1245748.A0A3R7IKB0"/>